<dbReference type="GO" id="GO:0022857">
    <property type="term" value="F:transmembrane transporter activity"/>
    <property type="evidence" value="ECO:0007669"/>
    <property type="project" value="InterPro"/>
</dbReference>
<organism evidence="9 10">
    <name type="scientific">Cedecea neteri</name>
    <dbReference type="NCBI Taxonomy" id="158822"/>
    <lineage>
        <taxon>Bacteria</taxon>
        <taxon>Pseudomonadati</taxon>
        <taxon>Pseudomonadota</taxon>
        <taxon>Gammaproteobacteria</taxon>
        <taxon>Enterobacterales</taxon>
        <taxon>Enterobacteriaceae</taxon>
        <taxon>Cedecea</taxon>
    </lineage>
</organism>
<feature type="transmembrane region" description="Helical" evidence="7">
    <location>
        <begin position="328"/>
        <end position="348"/>
    </location>
</feature>
<protein>
    <submittedName>
        <fullName evidence="9">MFS transporter</fullName>
    </submittedName>
</protein>
<dbReference type="RefSeq" id="WP_061272396.1">
    <property type="nucleotide sequence ID" value="NZ_CP023525.1"/>
</dbReference>
<accession>A0A291DX61</accession>
<feature type="transmembrane region" description="Helical" evidence="7">
    <location>
        <begin position="20"/>
        <end position="46"/>
    </location>
</feature>
<dbReference type="SUPFAM" id="SSF103473">
    <property type="entry name" value="MFS general substrate transporter"/>
    <property type="match status" value="1"/>
</dbReference>
<dbReference type="InterPro" id="IPR011701">
    <property type="entry name" value="MFS"/>
</dbReference>
<dbReference type="Proteomes" id="UP000217979">
    <property type="component" value="Chromosome"/>
</dbReference>
<dbReference type="InterPro" id="IPR050382">
    <property type="entry name" value="MFS_Na/Anion_cotransporter"/>
</dbReference>
<feature type="transmembrane region" description="Helical" evidence="7">
    <location>
        <begin position="86"/>
        <end position="109"/>
    </location>
</feature>
<reference evidence="9 10" key="1">
    <citation type="submission" date="2017-09" db="EMBL/GenBank/DDBJ databases">
        <title>FDA dAtabase for Regulatory Grade micrObial Sequences (FDA-ARGOS): Supporting development and validation of Infectious Disease Dx tests.</title>
        <authorList>
            <person name="Minogue T."/>
            <person name="Wolcott M."/>
            <person name="Wasieloski L."/>
            <person name="Aguilar W."/>
            <person name="Moore D."/>
            <person name="Tallon L."/>
            <person name="Sadzewicz L."/>
            <person name="Ott S."/>
            <person name="Zhao X."/>
            <person name="Nagaraj S."/>
            <person name="Vavikolanu K."/>
            <person name="Aluvathingal J."/>
            <person name="Nadendla S."/>
            <person name="Sichtig H."/>
        </authorList>
    </citation>
    <scope>NUCLEOTIDE SEQUENCE [LARGE SCALE GENOMIC DNA]</scope>
    <source>
        <strain evidence="9 10">FDAARGOS_392</strain>
    </source>
</reference>
<dbReference type="PROSITE" id="PS50850">
    <property type="entry name" value="MFS"/>
    <property type="match status" value="1"/>
</dbReference>
<feature type="domain" description="Major facilitator superfamily (MFS) profile" evidence="8">
    <location>
        <begin position="21"/>
        <end position="441"/>
    </location>
</feature>
<sequence length="443" mass="48414">MSTPLELASTHSQSTHHRWWVAALFFLIYTVAAADRANLGVALPFIREQFAMTNAEAGGLASLFLVAYALVQLPSAWLISRFGVRKVFSIAMIFTSMATALTGMVGSIVQLKICRILLGVAEGPLPIGVTSTINNWFPSREKGIASGIFLSSIKLGPVLTPIIGSLIITLWGWKEIFIFFALPGLLLPLLWYFFVTDKPENSRFSNQAEVDLINERATTLTSDQAPDSYKKIAFLDTLIRVRPVNMLEKTRQIYRSWNVWGCSLGYCFQLGISSLLLAWIPTYLLTEKQLSVVGMGFVAAAPWVGAVLGNLFGGWLSDKVLGKRRKPGMLISAISTSLMMLALISIPANPVICALLLFLTGLLLSIGFSAYMVYPMSFIARKNFPTANAIVNMGGQLGGAATPFIGGLLLDHYGWNAVFLFMSAISILTFIIVLTIEEPIQNA</sequence>
<feature type="transmembrane region" description="Helical" evidence="7">
    <location>
        <begin position="292"/>
        <end position="316"/>
    </location>
</feature>
<dbReference type="PANTHER" id="PTHR11662:SF399">
    <property type="entry name" value="FI19708P1-RELATED"/>
    <property type="match status" value="1"/>
</dbReference>
<dbReference type="EMBL" id="CP023525">
    <property type="protein sequence ID" value="ATF92303.1"/>
    <property type="molecule type" value="Genomic_DNA"/>
</dbReference>
<keyword evidence="4 7" id="KW-1133">Transmembrane helix</keyword>
<dbReference type="Pfam" id="PF07690">
    <property type="entry name" value="MFS_1"/>
    <property type="match status" value="1"/>
</dbReference>
<feature type="transmembrane region" description="Helical" evidence="7">
    <location>
        <begin position="386"/>
        <end position="409"/>
    </location>
</feature>
<feature type="transmembrane region" description="Helical" evidence="7">
    <location>
        <begin position="58"/>
        <end position="80"/>
    </location>
</feature>
<feature type="transmembrane region" description="Helical" evidence="7">
    <location>
        <begin position="354"/>
        <end position="374"/>
    </location>
</feature>
<comment type="similarity">
    <text evidence="6">Belongs to the major facilitator superfamily. Phthalate permease family.</text>
</comment>
<evidence type="ECO:0000313" key="10">
    <source>
        <dbReference type="Proteomes" id="UP000217979"/>
    </source>
</evidence>
<name>A0A291DX61_9ENTR</name>
<feature type="transmembrane region" description="Helical" evidence="7">
    <location>
        <begin position="257"/>
        <end position="280"/>
    </location>
</feature>
<feature type="transmembrane region" description="Helical" evidence="7">
    <location>
        <begin position="415"/>
        <end position="436"/>
    </location>
</feature>
<proteinExistence type="inferred from homology"/>
<evidence type="ECO:0000256" key="2">
    <source>
        <dbReference type="ARBA" id="ARBA00022475"/>
    </source>
</evidence>
<dbReference type="GO" id="GO:0005886">
    <property type="term" value="C:plasma membrane"/>
    <property type="evidence" value="ECO:0007669"/>
    <property type="project" value="UniProtKB-SubCell"/>
</dbReference>
<dbReference type="Gene3D" id="1.20.1250.20">
    <property type="entry name" value="MFS general substrate transporter like domains"/>
    <property type="match status" value="2"/>
</dbReference>
<keyword evidence="5 7" id="KW-0472">Membrane</keyword>
<feature type="transmembrane region" description="Helical" evidence="7">
    <location>
        <begin position="176"/>
        <end position="195"/>
    </location>
</feature>
<dbReference type="PANTHER" id="PTHR11662">
    <property type="entry name" value="SOLUTE CARRIER FAMILY 17"/>
    <property type="match status" value="1"/>
</dbReference>
<dbReference type="AlphaFoldDB" id="A0A291DX61"/>
<evidence type="ECO:0000256" key="4">
    <source>
        <dbReference type="ARBA" id="ARBA00022989"/>
    </source>
</evidence>
<gene>
    <name evidence="9" type="ORF">CO704_09495</name>
</gene>
<evidence type="ECO:0000256" key="5">
    <source>
        <dbReference type="ARBA" id="ARBA00023136"/>
    </source>
</evidence>
<keyword evidence="2" id="KW-1003">Cell membrane</keyword>
<dbReference type="CDD" id="cd17319">
    <property type="entry name" value="MFS_ExuT_GudP_like"/>
    <property type="match status" value="1"/>
</dbReference>
<keyword evidence="3 7" id="KW-0812">Transmembrane</keyword>
<evidence type="ECO:0000259" key="8">
    <source>
        <dbReference type="PROSITE" id="PS50850"/>
    </source>
</evidence>
<comment type="subcellular location">
    <subcellularLocation>
        <location evidence="1">Cell membrane</location>
        <topology evidence="1">Multi-pass membrane protein</topology>
    </subcellularLocation>
</comment>
<dbReference type="InterPro" id="IPR000849">
    <property type="entry name" value="Sugar_P_transporter"/>
</dbReference>
<evidence type="ECO:0000256" key="6">
    <source>
        <dbReference type="ARBA" id="ARBA00038514"/>
    </source>
</evidence>
<dbReference type="InterPro" id="IPR036259">
    <property type="entry name" value="MFS_trans_sf"/>
</dbReference>
<evidence type="ECO:0000256" key="3">
    <source>
        <dbReference type="ARBA" id="ARBA00022692"/>
    </source>
</evidence>
<feature type="transmembrane region" description="Helical" evidence="7">
    <location>
        <begin position="148"/>
        <end position="170"/>
    </location>
</feature>
<evidence type="ECO:0000256" key="1">
    <source>
        <dbReference type="ARBA" id="ARBA00004651"/>
    </source>
</evidence>
<dbReference type="InterPro" id="IPR020846">
    <property type="entry name" value="MFS_dom"/>
</dbReference>
<dbReference type="PIRSF" id="PIRSF002808">
    <property type="entry name" value="Hexose_phosphate_transp"/>
    <property type="match status" value="1"/>
</dbReference>
<evidence type="ECO:0000313" key="9">
    <source>
        <dbReference type="EMBL" id="ATF92303.1"/>
    </source>
</evidence>
<evidence type="ECO:0000256" key="7">
    <source>
        <dbReference type="SAM" id="Phobius"/>
    </source>
</evidence>